<accession>M1PJ74</accession>
<protein>
    <submittedName>
        <fullName evidence="1">Uncharacterized protein</fullName>
    </submittedName>
</protein>
<dbReference type="AlphaFoldDB" id="M1PJ74"/>
<dbReference type="STRING" id="1167006.UWK_03096"/>
<sequence>MFDYNLSLTLTTLLLCILIFWRSLVLRRQLVEKSGLLRIQMYKIEKMSQEIENNVPSGSDEKFQTSLKQATVTTELQKPRSSLVNNRKKIRSPERYSYVQNMLHAGMPKEEIASTLGMSGGEISQILKLTKLCCSSENGKNTSKTLSPA</sequence>
<keyword evidence="2" id="KW-1185">Reference proteome</keyword>
<dbReference type="HOGENOM" id="CLU_1746711_0_0_7"/>
<evidence type="ECO:0000313" key="2">
    <source>
        <dbReference type="Proteomes" id="UP000011721"/>
    </source>
</evidence>
<reference evidence="2" key="1">
    <citation type="journal article" date="2013" name="Stand. Genomic Sci.">
        <title>Complete genome sequence of Desulfocapsa sulfexigens, a marine deltaproteobacterium specialized in disproportionating inorganic sulfur compounds.</title>
        <authorList>
            <person name="Finster K.W."/>
            <person name="Kjeldsen K.U."/>
            <person name="Kube M."/>
            <person name="Reinhardt R."/>
            <person name="Mussmann M."/>
            <person name="Amann R."/>
            <person name="Schreiber L."/>
        </authorList>
    </citation>
    <scope>NUCLEOTIDE SEQUENCE [LARGE SCALE GENOMIC DNA]</scope>
    <source>
        <strain evidence="2">DSM 10523 / SB164P1</strain>
    </source>
</reference>
<dbReference type="RefSeq" id="WP_015405309.1">
    <property type="nucleotide sequence ID" value="NC_020304.1"/>
</dbReference>
<dbReference type="EMBL" id="CP003985">
    <property type="protein sequence ID" value="AGF79625.1"/>
    <property type="molecule type" value="Genomic_DNA"/>
</dbReference>
<proteinExistence type="predicted"/>
<dbReference type="KEGG" id="dsf:UWK_03096"/>
<dbReference type="SUPFAM" id="SSF109709">
    <property type="entry name" value="KorB DNA-binding domain-like"/>
    <property type="match status" value="1"/>
</dbReference>
<evidence type="ECO:0000313" key="1">
    <source>
        <dbReference type="EMBL" id="AGF79625.1"/>
    </source>
</evidence>
<dbReference type="Proteomes" id="UP000011721">
    <property type="component" value="Chromosome"/>
</dbReference>
<name>M1PJ74_DESSD</name>
<organism evidence="1 2">
    <name type="scientific">Desulfocapsa sulfexigens (strain DSM 10523 / SB164P1)</name>
    <dbReference type="NCBI Taxonomy" id="1167006"/>
    <lineage>
        <taxon>Bacteria</taxon>
        <taxon>Pseudomonadati</taxon>
        <taxon>Thermodesulfobacteriota</taxon>
        <taxon>Desulfobulbia</taxon>
        <taxon>Desulfobulbales</taxon>
        <taxon>Desulfocapsaceae</taxon>
        <taxon>Desulfocapsa</taxon>
    </lineage>
</organism>
<gene>
    <name evidence="1" type="ordered locus">UWK_03096</name>
</gene>